<dbReference type="EMBL" id="RZIJ01000016">
    <property type="protein sequence ID" value="RUQ67892.1"/>
    <property type="molecule type" value="Genomic_DNA"/>
</dbReference>
<name>A0A3S0WKH8_9PROT</name>
<organism evidence="1 2">
    <name type="scientific">Azospirillum doebereinerae</name>
    <dbReference type="NCBI Taxonomy" id="92933"/>
    <lineage>
        <taxon>Bacteria</taxon>
        <taxon>Pseudomonadati</taxon>
        <taxon>Pseudomonadota</taxon>
        <taxon>Alphaproteobacteria</taxon>
        <taxon>Rhodospirillales</taxon>
        <taxon>Azospirillaceae</taxon>
        <taxon>Azospirillum</taxon>
    </lineage>
</organism>
<dbReference type="AlphaFoldDB" id="A0A3S0WKH8"/>
<evidence type="ECO:0000313" key="2">
    <source>
        <dbReference type="Proteomes" id="UP000280346"/>
    </source>
</evidence>
<dbReference type="Proteomes" id="UP000280346">
    <property type="component" value="Unassembled WGS sequence"/>
</dbReference>
<comment type="caution">
    <text evidence="1">The sequence shown here is derived from an EMBL/GenBank/DDBJ whole genome shotgun (WGS) entry which is preliminary data.</text>
</comment>
<gene>
    <name evidence="1" type="ORF">EJ913_19205</name>
</gene>
<sequence length="339" mass="37560">MPDTLAAEVAAWPVLVKNPFGGGFYSQDGRPWLEPQPGCLRGSDRWNLDGEGEGAPTHFPTDRRLPARATWAVARWTGAVWELLSTGSVEPREVREHRKERADRLVASRRWTRSDLEVIQALLGAEALPRATLLAGDAAGRERSLRSLLTLRLALEANAEDAGRDPELPDAARRLLRGGAESAVWLDEDGRAVASDVLAWHAKRHARVENRKDRRAEERDRGDDLKLSIATAVGNVFPLMPAEVALSAAARLVPSVAKLGRRPGTQNIVDAVVEIRLERWRQAIASDPEVEARLVAMQARGANGRVRKRFRDQRAAEKVEAEIRDWRGELEPVSSHRLG</sequence>
<dbReference type="OrthoDB" id="7299937at2"/>
<proteinExistence type="predicted"/>
<keyword evidence="2" id="KW-1185">Reference proteome</keyword>
<accession>A0A3S0WKH8</accession>
<protein>
    <submittedName>
        <fullName evidence="1">Uncharacterized protein</fullName>
    </submittedName>
</protein>
<evidence type="ECO:0000313" key="1">
    <source>
        <dbReference type="EMBL" id="RUQ67892.1"/>
    </source>
</evidence>
<reference evidence="1 2" key="1">
    <citation type="submission" date="2018-12" db="EMBL/GenBank/DDBJ databases">
        <authorList>
            <person name="Yang Y."/>
        </authorList>
    </citation>
    <scope>NUCLEOTIDE SEQUENCE [LARGE SCALE GENOMIC DNA]</scope>
    <source>
        <strain evidence="1 2">GSF71</strain>
    </source>
</reference>